<dbReference type="InterPro" id="IPR007248">
    <property type="entry name" value="Mpv17_PMP22"/>
</dbReference>
<keyword evidence="3" id="KW-0812">Transmembrane</keyword>
<name>A0A6P6XRB7_DERPT</name>
<dbReference type="AlphaFoldDB" id="A0A6P6XRB7"/>
<dbReference type="GeneID" id="113789997"/>
<feature type="region of interest" description="Disordered" evidence="6">
    <location>
        <begin position="156"/>
        <end position="193"/>
    </location>
</feature>
<dbReference type="GO" id="GO:0000278">
    <property type="term" value="P:mitotic cell cycle"/>
    <property type="evidence" value="ECO:0007669"/>
    <property type="project" value="TreeGrafter"/>
</dbReference>
<dbReference type="GO" id="GO:0072354">
    <property type="term" value="F:histone H3T3 kinase activity"/>
    <property type="evidence" value="ECO:0007669"/>
    <property type="project" value="TreeGrafter"/>
</dbReference>
<evidence type="ECO:0000259" key="7">
    <source>
        <dbReference type="PROSITE" id="PS50011"/>
    </source>
</evidence>
<dbReference type="KEGG" id="dpte:113789997"/>
<dbReference type="Pfam" id="PF12330">
    <property type="entry name" value="Haspin_kinase"/>
    <property type="match status" value="1"/>
</dbReference>
<dbReference type="Proteomes" id="UP000515146">
    <property type="component" value="Unplaced"/>
</dbReference>
<evidence type="ECO:0000256" key="2">
    <source>
        <dbReference type="ARBA" id="ARBA00006824"/>
    </source>
</evidence>
<evidence type="ECO:0000256" key="1">
    <source>
        <dbReference type="ARBA" id="ARBA00004141"/>
    </source>
</evidence>
<dbReference type="RefSeq" id="XP_027195406.1">
    <property type="nucleotide sequence ID" value="XM_027339605.1"/>
</dbReference>
<dbReference type="InterPro" id="IPR000719">
    <property type="entry name" value="Prot_kinase_dom"/>
</dbReference>
<dbReference type="PANTHER" id="PTHR24419:SF18">
    <property type="entry name" value="SERINE_THREONINE-PROTEIN KINASE HASPIN"/>
    <property type="match status" value="1"/>
</dbReference>
<evidence type="ECO:0000256" key="5">
    <source>
        <dbReference type="ARBA" id="ARBA00023136"/>
    </source>
</evidence>
<protein>
    <submittedName>
        <fullName evidence="9">Uncharacterized protein LOC113789997</fullName>
    </submittedName>
</protein>
<dbReference type="Gene3D" id="1.10.510.10">
    <property type="entry name" value="Transferase(Phosphotransferase) domain 1"/>
    <property type="match status" value="1"/>
</dbReference>
<dbReference type="PANTHER" id="PTHR24419">
    <property type="entry name" value="INTERLEUKIN-1 RECEPTOR-ASSOCIATED KINASE"/>
    <property type="match status" value="1"/>
</dbReference>
<dbReference type="Pfam" id="PF04117">
    <property type="entry name" value="Mpv17_PMP22"/>
    <property type="match status" value="1"/>
</dbReference>
<dbReference type="InterPro" id="IPR011009">
    <property type="entry name" value="Kinase-like_dom_sf"/>
</dbReference>
<evidence type="ECO:0000256" key="4">
    <source>
        <dbReference type="ARBA" id="ARBA00022989"/>
    </source>
</evidence>
<comment type="similarity">
    <text evidence="2">Belongs to the peroxisomal membrane protein PXMP2/4 family.</text>
</comment>
<dbReference type="GO" id="GO:0035556">
    <property type="term" value="P:intracellular signal transduction"/>
    <property type="evidence" value="ECO:0007669"/>
    <property type="project" value="TreeGrafter"/>
</dbReference>
<dbReference type="InParanoid" id="A0A6P6XRB7"/>
<dbReference type="GO" id="GO:0005524">
    <property type="term" value="F:ATP binding"/>
    <property type="evidence" value="ECO:0007669"/>
    <property type="project" value="InterPro"/>
</dbReference>
<keyword evidence="5" id="KW-0472">Membrane</keyword>
<evidence type="ECO:0000313" key="8">
    <source>
        <dbReference type="Proteomes" id="UP000515146"/>
    </source>
</evidence>
<proteinExistence type="inferred from homology"/>
<dbReference type="GO" id="GO:0016020">
    <property type="term" value="C:membrane"/>
    <property type="evidence" value="ECO:0007669"/>
    <property type="project" value="UniProtKB-SubCell"/>
</dbReference>
<dbReference type="SUPFAM" id="SSF56112">
    <property type="entry name" value="Protein kinase-like (PK-like)"/>
    <property type="match status" value="1"/>
</dbReference>
<keyword evidence="8" id="KW-1185">Reference proteome</keyword>
<dbReference type="PROSITE" id="PS50011">
    <property type="entry name" value="PROTEIN_KINASE_DOM"/>
    <property type="match status" value="1"/>
</dbReference>
<evidence type="ECO:0000256" key="3">
    <source>
        <dbReference type="ARBA" id="ARBA00022692"/>
    </source>
</evidence>
<evidence type="ECO:0000313" key="9">
    <source>
        <dbReference type="RefSeq" id="XP_027195406.1"/>
    </source>
</evidence>
<dbReference type="SMART" id="SM00220">
    <property type="entry name" value="S_TKc"/>
    <property type="match status" value="1"/>
</dbReference>
<feature type="compositionally biased region" description="Acidic residues" evidence="6">
    <location>
        <begin position="180"/>
        <end position="190"/>
    </location>
</feature>
<accession>A0A6P6XRB7</accession>
<gene>
    <name evidence="9" type="primary">LOC113789997</name>
</gene>
<organism evidence="8 9">
    <name type="scientific">Dermatophagoides pteronyssinus</name>
    <name type="common">European house dust mite</name>
    <dbReference type="NCBI Taxonomy" id="6956"/>
    <lineage>
        <taxon>Eukaryota</taxon>
        <taxon>Metazoa</taxon>
        <taxon>Ecdysozoa</taxon>
        <taxon>Arthropoda</taxon>
        <taxon>Chelicerata</taxon>
        <taxon>Arachnida</taxon>
        <taxon>Acari</taxon>
        <taxon>Acariformes</taxon>
        <taxon>Sarcoptiformes</taxon>
        <taxon>Astigmata</taxon>
        <taxon>Psoroptidia</taxon>
        <taxon>Analgoidea</taxon>
        <taxon>Pyroglyphidae</taxon>
        <taxon>Dermatophagoidinae</taxon>
        <taxon>Dermatophagoides</taxon>
    </lineage>
</organism>
<feature type="domain" description="Protein kinase" evidence="7">
    <location>
        <begin position="74"/>
        <end position="463"/>
    </location>
</feature>
<comment type="subcellular location">
    <subcellularLocation>
        <location evidence="1">Membrane</location>
        <topology evidence="1">Multi-pass membrane protein</topology>
    </subcellularLocation>
</comment>
<reference evidence="9" key="1">
    <citation type="submission" date="2025-08" db="UniProtKB">
        <authorList>
            <consortium name="RefSeq"/>
        </authorList>
    </citation>
    <scope>IDENTIFICATION</scope>
    <source>
        <strain evidence="9">Airmid</strain>
    </source>
</reference>
<sequence>MDDEKFLIKLNQKLNDQSRNDRLENVFELNMKLLNNELKNLIENDLNREKLLEFVDCNKPLDFGQIFDPEEFIEQRFQYFGSGSFGNAILMYRGRRYTEKMIKAIKCLPEKLATNIYSSAMSYSDVCKEVVCLKILSQLSSGVTIVENQSINESDHEFGDSNLSTRRRLTNDSNESSNDSNEDDDAEPEPIVESRRPRKRYRFKTGCFPIVSKIYLCHNEAKSLINFESLIPSLDESRLPQNNILETIIIVMEHCGLQLRELMDQQMIQPFALISIFKQIVIGLAIAESIYNFEHRDLHIDNIICKEVETRWIKFVFKSKKYKILSLGFEAKIIDFGYSRINDGDKIYYKNLDALDYDSDMDDPYNAMAKLFNRQNGGGGGGQWSDYSNRTNFIWIKYLVKKLLEYMDICYKDNHRKTTATTTTTTISIATIRQELPGPSITFWYRILDRRFGPKQLLLKPWQKVLIDQATFNPSIHMMAIIMLGLMSQESFKEIKTNIEDKYVDIMKNSYKVWPAVQMVNFYMIPLNYR</sequence>
<dbReference type="GO" id="GO:0005634">
    <property type="term" value="C:nucleus"/>
    <property type="evidence" value="ECO:0007669"/>
    <property type="project" value="TreeGrafter"/>
</dbReference>
<keyword evidence="4" id="KW-1133">Transmembrane helix</keyword>
<dbReference type="GO" id="GO:0005737">
    <property type="term" value="C:cytoplasm"/>
    <property type="evidence" value="ECO:0007669"/>
    <property type="project" value="TreeGrafter"/>
</dbReference>
<dbReference type="OrthoDB" id="21018at2759"/>
<evidence type="ECO:0000256" key="6">
    <source>
        <dbReference type="SAM" id="MobiDB-lite"/>
    </source>
</evidence>